<evidence type="ECO:0000256" key="1">
    <source>
        <dbReference type="ARBA" id="ARBA00004141"/>
    </source>
</evidence>
<dbReference type="SUPFAM" id="SSF103473">
    <property type="entry name" value="MFS general substrate transporter"/>
    <property type="match status" value="1"/>
</dbReference>
<evidence type="ECO:0000256" key="3">
    <source>
        <dbReference type="ARBA" id="ARBA00022692"/>
    </source>
</evidence>
<dbReference type="CDD" id="cd17319">
    <property type="entry name" value="MFS_ExuT_GudP_like"/>
    <property type="match status" value="1"/>
</dbReference>
<comment type="caution">
    <text evidence="8">The sequence shown here is derived from an EMBL/GenBank/DDBJ whole genome shotgun (WGS) entry which is preliminary data.</text>
</comment>
<accession>A0A4Y8MGW9</accession>
<dbReference type="GO" id="GO:0005886">
    <property type="term" value="C:plasma membrane"/>
    <property type="evidence" value="ECO:0007669"/>
    <property type="project" value="TreeGrafter"/>
</dbReference>
<feature type="transmembrane region" description="Helical" evidence="6">
    <location>
        <begin position="268"/>
        <end position="289"/>
    </location>
</feature>
<dbReference type="PANTHER" id="PTHR43791:SF36">
    <property type="entry name" value="TRANSPORTER, PUTATIVE (AFU_ORTHOLOGUE AFUA_6G08340)-RELATED"/>
    <property type="match status" value="1"/>
</dbReference>
<sequence>MRTGYNNRHMETDVMRNAVSQAVAPHGATSGEDTWPLYSRIAWKLIPIIFLVQIFGFLDRANVGFAKLQMQHDLALSNAAYGLGAGIFFIGYFLFEIPSNLILDRVGAKLLFARTLLVWGLATIAMAFVKNDYEFYALRFIIGVAEAGFAPGTQVYLSQWFPARYRGRINGVFLTSLPIGLALGGPIAGLVMSTLQDAGGHAGWQWLFVIEGAVSVALVPLVLKMLPNRLQDAGWLADDERRIVADDVAQLARQAESHHWKATVSPMVLCLTAIYFLVLAGNYGIGFWLPQIIRNSGVANTLNIGLLSSVPYIFTVFGMLMIGKLSDRAADRSRYLVLCSLLSAVGLAVTALWIKDTVIALTGVTMVAVGILGSIPVFWAVVARRLTGAAAVVGFAFINSVGNLAGFVSPYGIGIITDRTGTQISGLYALSVMSLAAAILLLLFVREKRALIEKEAK</sequence>
<keyword evidence="3 6" id="KW-0812">Transmembrane</keyword>
<feature type="transmembrane region" description="Helical" evidence="6">
    <location>
        <begin position="335"/>
        <end position="354"/>
    </location>
</feature>
<evidence type="ECO:0000313" key="9">
    <source>
        <dbReference type="Proteomes" id="UP000297385"/>
    </source>
</evidence>
<dbReference type="Pfam" id="PF07690">
    <property type="entry name" value="MFS_1"/>
    <property type="match status" value="1"/>
</dbReference>
<proteinExistence type="predicted"/>
<feature type="domain" description="Major facilitator superfamily (MFS) profile" evidence="7">
    <location>
        <begin position="45"/>
        <end position="449"/>
    </location>
</feature>
<feature type="transmembrane region" description="Helical" evidence="6">
    <location>
        <begin position="301"/>
        <end position="323"/>
    </location>
</feature>
<feature type="transmembrane region" description="Helical" evidence="6">
    <location>
        <begin position="135"/>
        <end position="157"/>
    </location>
</feature>
<evidence type="ECO:0000259" key="7">
    <source>
        <dbReference type="PROSITE" id="PS50850"/>
    </source>
</evidence>
<feature type="transmembrane region" description="Helical" evidence="6">
    <location>
        <begin position="41"/>
        <end position="58"/>
    </location>
</feature>
<gene>
    <name evidence="8" type="ORF">E2553_44155</name>
</gene>
<keyword evidence="2" id="KW-0813">Transport</keyword>
<feature type="transmembrane region" description="Helical" evidence="6">
    <location>
        <begin position="360"/>
        <end position="382"/>
    </location>
</feature>
<dbReference type="PANTHER" id="PTHR43791">
    <property type="entry name" value="PERMEASE-RELATED"/>
    <property type="match status" value="1"/>
</dbReference>
<feature type="transmembrane region" description="Helical" evidence="6">
    <location>
        <begin position="204"/>
        <end position="223"/>
    </location>
</feature>
<dbReference type="FunFam" id="1.20.1250.20:FF:000018">
    <property type="entry name" value="MFS transporter permease"/>
    <property type="match status" value="1"/>
</dbReference>
<dbReference type="InterPro" id="IPR036259">
    <property type="entry name" value="MFS_trans_sf"/>
</dbReference>
<feature type="transmembrane region" description="Helical" evidence="6">
    <location>
        <begin position="78"/>
        <end position="95"/>
    </location>
</feature>
<evidence type="ECO:0000256" key="6">
    <source>
        <dbReference type="SAM" id="Phobius"/>
    </source>
</evidence>
<keyword evidence="4 6" id="KW-1133">Transmembrane helix</keyword>
<reference evidence="8 9" key="1">
    <citation type="submission" date="2019-03" db="EMBL/GenBank/DDBJ databases">
        <title>Complete Genome Sequence of Paraburkholderia dipogonis ICMP 19430T, a Nitrogen-fixing Symbiont of the South African Invasive Legume Dipogon lignosus in New Zealand.</title>
        <authorList>
            <person name="De Meyer S.E."/>
        </authorList>
    </citation>
    <scope>NUCLEOTIDE SEQUENCE [LARGE SCALE GENOMIC DNA]</scope>
    <source>
        <strain evidence="8 9">ICMP 19430</strain>
    </source>
</reference>
<feature type="transmembrane region" description="Helical" evidence="6">
    <location>
        <begin position="169"/>
        <end position="192"/>
    </location>
</feature>
<evidence type="ECO:0000256" key="2">
    <source>
        <dbReference type="ARBA" id="ARBA00022448"/>
    </source>
</evidence>
<feature type="transmembrane region" description="Helical" evidence="6">
    <location>
        <begin position="425"/>
        <end position="445"/>
    </location>
</feature>
<dbReference type="InterPro" id="IPR020846">
    <property type="entry name" value="MFS_dom"/>
</dbReference>
<dbReference type="AlphaFoldDB" id="A0A4Y8MGW9"/>
<keyword evidence="5 6" id="KW-0472">Membrane</keyword>
<dbReference type="EMBL" id="SNVI01000008">
    <property type="protein sequence ID" value="TFE36668.1"/>
    <property type="molecule type" value="Genomic_DNA"/>
</dbReference>
<feature type="transmembrane region" description="Helical" evidence="6">
    <location>
        <begin position="389"/>
        <end position="413"/>
    </location>
</feature>
<evidence type="ECO:0000313" key="8">
    <source>
        <dbReference type="EMBL" id="TFE36668.1"/>
    </source>
</evidence>
<dbReference type="PROSITE" id="PS50850">
    <property type="entry name" value="MFS"/>
    <property type="match status" value="1"/>
</dbReference>
<dbReference type="GO" id="GO:0022857">
    <property type="term" value="F:transmembrane transporter activity"/>
    <property type="evidence" value="ECO:0007669"/>
    <property type="project" value="InterPro"/>
</dbReference>
<dbReference type="InterPro" id="IPR011701">
    <property type="entry name" value="MFS"/>
</dbReference>
<evidence type="ECO:0000256" key="4">
    <source>
        <dbReference type="ARBA" id="ARBA00022989"/>
    </source>
</evidence>
<name>A0A4Y8MGW9_9BURK</name>
<comment type="subcellular location">
    <subcellularLocation>
        <location evidence="1">Membrane</location>
        <topology evidence="1">Multi-pass membrane protein</topology>
    </subcellularLocation>
</comment>
<evidence type="ECO:0000256" key="5">
    <source>
        <dbReference type="ARBA" id="ARBA00023136"/>
    </source>
</evidence>
<organism evidence="8 9">
    <name type="scientific">Paraburkholderia dipogonis</name>
    <dbReference type="NCBI Taxonomy" id="1211383"/>
    <lineage>
        <taxon>Bacteria</taxon>
        <taxon>Pseudomonadati</taxon>
        <taxon>Pseudomonadota</taxon>
        <taxon>Betaproteobacteria</taxon>
        <taxon>Burkholderiales</taxon>
        <taxon>Burkholderiaceae</taxon>
        <taxon>Paraburkholderia</taxon>
    </lineage>
</organism>
<feature type="transmembrane region" description="Helical" evidence="6">
    <location>
        <begin position="107"/>
        <end position="129"/>
    </location>
</feature>
<dbReference type="Gene3D" id="1.20.1250.20">
    <property type="entry name" value="MFS general substrate transporter like domains"/>
    <property type="match status" value="2"/>
</dbReference>
<protein>
    <submittedName>
        <fullName evidence="8">MFS transporter</fullName>
    </submittedName>
</protein>
<dbReference type="Proteomes" id="UP000297385">
    <property type="component" value="Unassembled WGS sequence"/>
</dbReference>